<feature type="domain" description="RNase H type-1" evidence="11">
    <location>
        <begin position="1"/>
        <end position="142"/>
    </location>
</feature>
<protein>
    <recommendedName>
        <fullName evidence="4 10">Ribonuclease H</fullName>
        <shortName evidence="10">RNase H</shortName>
        <ecNumber evidence="4 10">3.1.26.4</ecNumber>
    </recommendedName>
</protein>
<evidence type="ECO:0000256" key="6">
    <source>
        <dbReference type="ARBA" id="ARBA00022723"/>
    </source>
</evidence>
<dbReference type="InterPro" id="IPR012337">
    <property type="entry name" value="RNaseH-like_sf"/>
</dbReference>
<dbReference type="HAMAP" id="MF_00042">
    <property type="entry name" value="RNase_H"/>
    <property type="match status" value="1"/>
</dbReference>
<feature type="binding site" evidence="10">
    <location>
        <position position="9"/>
    </location>
    <ligand>
        <name>Mg(2+)</name>
        <dbReference type="ChEBI" id="CHEBI:18420"/>
        <label>1</label>
    </ligand>
</feature>
<dbReference type="NCBIfam" id="NF001236">
    <property type="entry name" value="PRK00203.1"/>
    <property type="match status" value="1"/>
</dbReference>
<feature type="binding site" evidence="10">
    <location>
        <position position="9"/>
    </location>
    <ligand>
        <name>Mg(2+)</name>
        <dbReference type="ChEBI" id="CHEBI:18420"/>
        <label>2</label>
    </ligand>
</feature>
<gene>
    <name evidence="10 12" type="primary">rnhA</name>
    <name evidence="12" type="ORF">ACFQY0_11905</name>
</gene>
<evidence type="ECO:0000256" key="1">
    <source>
        <dbReference type="ARBA" id="ARBA00000077"/>
    </source>
</evidence>
<reference evidence="13" key="1">
    <citation type="journal article" date="2019" name="Int. J. Syst. Evol. Microbiol.">
        <title>The Global Catalogue of Microorganisms (GCM) 10K type strain sequencing project: providing services to taxonomists for standard genome sequencing and annotation.</title>
        <authorList>
            <consortium name="The Broad Institute Genomics Platform"/>
            <consortium name="The Broad Institute Genome Sequencing Center for Infectious Disease"/>
            <person name="Wu L."/>
            <person name="Ma J."/>
        </authorList>
    </citation>
    <scope>NUCLEOTIDE SEQUENCE [LARGE SCALE GENOMIC DNA]</scope>
    <source>
        <strain evidence="13">CGMCC 4.1467</strain>
    </source>
</reference>
<comment type="subcellular location">
    <subcellularLocation>
        <location evidence="10">Cytoplasm</location>
    </subcellularLocation>
</comment>
<dbReference type="Gene3D" id="3.30.420.10">
    <property type="entry name" value="Ribonuclease H-like superfamily/Ribonuclease H"/>
    <property type="match status" value="1"/>
</dbReference>
<name>A0ABW2L8J5_9BACT</name>
<keyword evidence="13" id="KW-1185">Reference proteome</keyword>
<dbReference type="SUPFAM" id="SSF53098">
    <property type="entry name" value="Ribonuclease H-like"/>
    <property type="match status" value="1"/>
</dbReference>
<keyword evidence="8 10" id="KW-0378">Hydrolase</keyword>
<organism evidence="12 13">
    <name type="scientific">Haloferula chungangensis</name>
    <dbReference type="NCBI Taxonomy" id="1048331"/>
    <lineage>
        <taxon>Bacteria</taxon>
        <taxon>Pseudomonadati</taxon>
        <taxon>Verrucomicrobiota</taxon>
        <taxon>Verrucomicrobiia</taxon>
        <taxon>Verrucomicrobiales</taxon>
        <taxon>Verrucomicrobiaceae</taxon>
        <taxon>Haloferula</taxon>
    </lineage>
</organism>
<evidence type="ECO:0000256" key="8">
    <source>
        <dbReference type="ARBA" id="ARBA00022801"/>
    </source>
</evidence>
<dbReference type="GO" id="GO:0004523">
    <property type="term" value="F:RNA-DNA hybrid ribonuclease activity"/>
    <property type="evidence" value="ECO:0007669"/>
    <property type="project" value="UniProtKB-EC"/>
</dbReference>
<feature type="binding site" evidence="10">
    <location>
        <position position="134"/>
    </location>
    <ligand>
        <name>Mg(2+)</name>
        <dbReference type="ChEBI" id="CHEBI:18420"/>
        <label>2</label>
    </ligand>
</feature>
<feature type="binding site" evidence="10">
    <location>
        <position position="47"/>
    </location>
    <ligand>
        <name>Mg(2+)</name>
        <dbReference type="ChEBI" id="CHEBI:18420"/>
        <label>1</label>
    </ligand>
</feature>
<dbReference type="PANTHER" id="PTHR10642">
    <property type="entry name" value="RIBONUCLEASE H1"/>
    <property type="match status" value="1"/>
</dbReference>
<dbReference type="EC" id="3.1.26.4" evidence="4 10"/>
<dbReference type="PROSITE" id="PS50879">
    <property type="entry name" value="RNASE_H_1"/>
    <property type="match status" value="1"/>
</dbReference>
<evidence type="ECO:0000313" key="13">
    <source>
        <dbReference type="Proteomes" id="UP001596472"/>
    </source>
</evidence>
<comment type="catalytic activity">
    <reaction evidence="1 10">
        <text>Endonucleolytic cleavage to 5'-phosphomonoester.</text>
        <dbReference type="EC" id="3.1.26.4"/>
    </reaction>
</comment>
<comment type="subunit">
    <text evidence="3 10">Monomer.</text>
</comment>
<keyword evidence="9 10" id="KW-0460">Magnesium</keyword>
<accession>A0ABW2L8J5</accession>
<dbReference type="Pfam" id="PF00075">
    <property type="entry name" value="RNase_H"/>
    <property type="match status" value="1"/>
</dbReference>
<evidence type="ECO:0000256" key="2">
    <source>
        <dbReference type="ARBA" id="ARBA00005300"/>
    </source>
</evidence>
<evidence type="ECO:0000256" key="3">
    <source>
        <dbReference type="ARBA" id="ARBA00011245"/>
    </source>
</evidence>
<dbReference type="EMBL" id="JBHTBS010000005">
    <property type="protein sequence ID" value="MFC7337885.1"/>
    <property type="molecule type" value="Genomic_DNA"/>
</dbReference>
<dbReference type="PANTHER" id="PTHR10642:SF26">
    <property type="entry name" value="RIBONUCLEASE H1"/>
    <property type="match status" value="1"/>
</dbReference>
<dbReference type="CDD" id="cd09278">
    <property type="entry name" value="RNase_HI_prokaryote_like"/>
    <property type="match status" value="1"/>
</dbReference>
<keyword evidence="5 10" id="KW-0540">Nuclease</keyword>
<evidence type="ECO:0000256" key="4">
    <source>
        <dbReference type="ARBA" id="ARBA00012180"/>
    </source>
</evidence>
<evidence type="ECO:0000259" key="11">
    <source>
        <dbReference type="PROSITE" id="PS50879"/>
    </source>
</evidence>
<dbReference type="InterPro" id="IPR036397">
    <property type="entry name" value="RNaseH_sf"/>
</dbReference>
<evidence type="ECO:0000313" key="12">
    <source>
        <dbReference type="EMBL" id="MFC7337885.1"/>
    </source>
</evidence>
<dbReference type="Proteomes" id="UP001596472">
    <property type="component" value="Unassembled WGS sequence"/>
</dbReference>
<comment type="caution">
    <text evidence="12">The sequence shown here is derived from an EMBL/GenBank/DDBJ whole genome shotgun (WGS) entry which is preliminary data.</text>
</comment>
<keyword evidence="10" id="KW-0963">Cytoplasm</keyword>
<dbReference type="InterPro" id="IPR002156">
    <property type="entry name" value="RNaseH_domain"/>
</dbReference>
<comment type="cofactor">
    <cofactor evidence="10">
        <name>Mg(2+)</name>
        <dbReference type="ChEBI" id="CHEBI:18420"/>
    </cofactor>
    <text evidence="10">Binds 1 Mg(2+) ion per subunit. May bind a second metal ion at a regulatory site, or after substrate binding.</text>
</comment>
<keyword evidence="6 10" id="KW-0479">Metal-binding</keyword>
<sequence length="153" mass="17139">MKKVEIHTDGACSGNPGPGGYGVVMVSGRHRLELSQGYRRTTNNRMELLACVASLEALKAPCEVTLVSDSRYVVDAMTKNWLRGWKSRGWLTSNKQPVKNKDLWMKLETAASPHKMTWKWIRGHVGHKENERCDALAVAAVKSRNLLEDSGFE</sequence>
<evidence type="ECO:0000256" key="10">
    <source>
        <dbReference type="HAMAP-Rule" id="MF_00042"/>
    </source>
</evidence>
<feature type="binding site" evidence="10">
    <location>
        <position position="69"/>
    </location>
    <ligand>
        <name>Mg(2+)</name>
        <dbReference type="ChEBI" id="CHEBI:18420"/>
        <label>1</label>
    </ligand>
</feature>
<dbReference type="RefSeq" id="WP_379712609.1">
    <property type="nucleotide sequence ID" value="NZ_JBHTBS010000005.1"/>
</dbReference>
<evidence type="ECO:0000256" key="9">
    <source>
        <dbReference type="ARBA" id="ARBA00022842"/>
    </source>
</evidence>
<evidence type="ECO:0000256" key="5">
    <source>
        <dbReference type="ARBA" id="ARBA00022722"/>
    </source>
</evidence>
<comment type="function">
    <text evidence="10">Endonuclease that specifically degrades the RNA of RNA-DNA hybrids.</text>
</comment>
<dbReference type="InterPro" id="IPR022892">
    <property type="entry name" value="RNaseHI"/>
</dbReference>
<evidence type="ECO:0000256" key="7">
    <source>
        <dbReference type="ARBA" id="ARBA00022759"/>
    </source>
</evidence>
<dbReference type="InterPro" id="IPR050092">
    <property type="entry name" value="RNase_H"/>
</dbReference>
<comment type="similarity">
    <text evidence="2 10">Belongs to the RNase H family.</text>
</comment>
<proteinExistence type="inferred from homology"/>
<keyword evidence="7 10" id="KW-0255">Endonuclease</keyword>